<accession>A0A8H4P863</accession>
<comment type="caution">
    <text evidence="2">The sequence shown here is derived from an EMBL/GenBank/DDBJ whole genome shotgun (WGS) entry which is preliminary data.</text>
</comment>
<proteinExistence type="predicted"/>
<feature type="region of interest" description="Disordered" evidence="1">
    <location>
        <begin position="19"/>
        <end position="79"/>
    </location>
</feature>
<dbReference type="AlphaFoldDB" id="A0A8H4P863"/>
<reference evidence="2 3" key="1">
    <citation type="submission" date="2020-01" db="EMBL/GenBank/DDBJ databases">
        <title>Identification and distribution of gene clusters putatively required for synthesis of sphingolipid metabolism inhibitors in phylogenetically diverse species of the filamentous fungus Fusarium.</title>
        <authorList>
            <person name="Kim H.-S."/>
            <person name="Busman M."/>
            <person name="Brown D.W."/>
            <person name="Divon H."/>
            <person name="Uhlig S."/>
            <person name="Proctor R.H."/>
        </authorList>
    </citation>
    <scope>NUCLEOTIDE SEQUENCE [LARGE SCALE GENOMIC DNA]</scope>
    <source>
        <strain evidence="2 3">NRRL 20459</strain>
    </source>
</reference>
<dbReference type="EMBL" id="JAADYS010002095">
    <property type="protein sequence ID" value="KAF4459751.1"/>
    <property type="molecule type" value="Genomic_DNA"/>
</dbReference>
<evidence type="ECO:0000313" key="2">
    <source>
        <dbReference type="EMBL" id="KAF4459751.1"/>
    </source>
</evidence>
<evidence type="ECO:0000256" key="1">
    <source>
        <dbReference type="SAM" id="MobiDB-lite"/>
    </source>
</evidence>
<organism evidence="2 3">
    <name type="scientific">Fusarium albosuccineum</name>
    <dbReference type="NCBI Taxonomy" id="1237068"/>
    <lineage>
        <taxon>Eukaryota</taxon>
        <taxon>Fungi</taxon>
        <taxon>Dikarya</taxon>
        <taxon>Ascomycota</taxon>
        <taxon>Pezizomycotina</taxon>
        <taxon>Sordariomycetes</taxon>
        <taxon>Hypocreomycetidae</taxon>
        <taxon>Hypocreales</taxon>
        <taxon>Nectriaceae</taxon>
        <taxon>Fusarium</taxon>
        <taxon>Fusarium decemcellulare species complex</taxon>
    </lineage>
</organism>
<name>A0A8H4P863_9HYPO</name>
<keyword evidence="3" id="KW-1185">Reference proteome</keyword>
<dbReference type="Proteomes" id="UP000554235">
    <property type="component" value="Unassembled WGS sequence"/>
</dbReference>
<evidence type="ECO:0000313" key="3">
    <source>
        <dbReference type="Proteomes" id="UP000554235"/>
    </source>
</evidence>
<feature type="compositionally biased region" description="Polar residues" evidence="1">
    <location>
        <begin position="69"/>
        <end position="79"/>
    </location>
</feature>
<protein>
    <submittedName>
        <fullName evidence="2">Uncharacterized protein</fullName>
    </submittedName>
</protein>
<gene>
    <name evidence="2" type="ORF">FALBO_13476</name>
</gene>
<sequence length="79" mass="8587">MNSQQSTLSSYSFIVPLRSEDTTSSMKCHRSSPPPPSDISVTAPKTSEPRPPAYDNGSKSTRDFELSGIGSQFDGSVRY</sequence>